<evidence type="ECO:0000256" key="2">
    <source>
        <dbReference type="ARBA" id="ARBA00022884"/>
    </source>
</evidence>
<reference evidence="9 10" key="1">
    <citation type="submission" date="2019-03" db="EMBL/GenBank/DDBJ databases">
        <title>Genomic Encyclopedia of Type Strains, Phase IV (KMG-IV): sequencing the most valuable type-strain genomes for metagenomic binning, comparative biology and taxonomic classification.</title>
        <authorList>
            <person name="Goeker M."/>
        </authorList>
    </citation>
    <scope>NUCLEOTIDE SEQUENCE [LARGE SCALE GENOMIC DNA]</scope>
    <source>
        <strain evidence="9 10">DSM 23802</strain>
    </source>
</reference>
<dbReference type="OrthoDB" id="9790002at2"/>
<keyword evidence="2 5" id="KW-0694">RNA-binding</keyword>
<evidence type="ECO:0000256" key="4">
    <source>
        <dbReference type="ARBA" id="ARBA00023274"/>
    </source>
</evidence>
<dbReference type="PANTHER" id="PTHR33284">
    <property type="entry name" value="RIBOSOMAL PROTEIN L25/GLN-TRNA SYNTHETASE, ANTI-CODON-BINDING DOMAIN-CONTAINING PROTEIN"/>
    <property type="match status" value="1"/>
</dbReference>
<evidence type="ECO:0000256" key="6">
    <source>
        <dbReference type="SAM" id="MobiDB-lite"/>
    </source>
</evidence>
<dbReference type="SUPFAM" id="SSF50715">
    <property type="entry name" value="Ribosomal protein L25-like"/>
    <property type="match status" value="1"/>
</dbReference>
<accession>A0A4R3KAN5</accession>
<name>A0A4R3KAN5_9BACI</name>
<organism evidence="9 10">
    <name type="scientific">Tepidibacillus fermentans</name>
    <dbReference type="NCBI Taxonomy" id="1281767"/>
    <lineage>
        <taxon>Bacteria</taxon>
        <taxon>Bacillati</taxon>
        <taxon>Bacillota</taxon>
        <taxon>Bacilli</taxon>
        <taxon>Bacillales</taxon>
        <taxon>Bacillaceae</taxon>
        <taxon>Tepidibacillus</taxon>
    </lineage>
</organism>
<protein>
    <recommendedName>
        <fullName evidence="5">Large ribosomal subunit protein bL25</fullName>
    </recommendedName>
    <alternativeName>
        <fullName evidence="5">General stress protein CTC</fullName>
    </alternativeName>
</protein>
<keyword evidence="1 5" id="KW-0699">rRNA-binding</keyword>
<dbReference type="GO" id="GO:0003735">
    <property type="term" value="F:structural constituent of ribosome"/>
    <property type="evidence" value="ECO:0007669"/>
    <property type="project" value="InterPro"/>
</dbReference>
<evidence type="ECO:0000256" key="3">
    <source>
        <dbReference type="ARBA" id="ARBA00022980"/>
    </source>
</evidence>
<comment type="function">
    <text evidence="5">This is one of the proteins that binds to the 5S RNA in the ribosome where it forms part of the central protuberance.</text>
</comment>
<dbReference type="InterPro" id="IPR020056">
    <property type="entry name" value="Rbsml_bL25/Gln-tRNA_synth_N"/>
</dbReference>
<dbReference type="EMBL" id="SMAB01000018">
    <property type="protein sequence ID" value="TCS80164.1"/>
    <property type="molecule type" value="Genomic_DNA"/>
</dbReference>
<feature type="domain" description="Large ribosomal subunit protein bL25 beta" evidence="8">
    <location>
        <begin position="102"/>
        <end position="183"/>
    </location>
</feature>
<dbReference type="InterPro" id="IPR011035">
    <property type="entry name" value="Ribosomal_bL25/Gln-tRNA_synth"/>
</dbReference>
<feature type="region of interest" description="Disordered" evidence="6">
    <location>
        <begin position="190"/>
        <end position="213"/>
    </location>
</feature>
<keyword evidence="10" id="KW-1185">Reference proteome</keyword>
<evidence type="ECO:0000259" key="8">
    <source>
        <dbReference type="Pfam" id="PF14693"/>
    </source>
</evidence>
<proteinExistence type="inferred from homology"/>
<dbReference type="Proteomes" id="UP000295788">
    <property type="component" value="Unassembled WGS sequence"/>
</dbReference>
<dbReference type="Pfam" id="PF01386">
    <property type="entry name" value="Ribosomal_L25p"/>
    <property type="match status" value="1"/>
</dbReference>
<dbReference type="HAMAP" id="MF_01334">
    <property type="entry name" value="Ribosomal_bL25_CTC"/>
    <property type="match status" value="1"/>
</dbReference>
<dbReference type="InterPro" id="IPR001021">
    <property type="entry name" value="Ribosomal_bL25_long"/>
</dbReference>
<gene>
    <name evidence="5" type="primary">rplY</name>
    <name evidence="5" type="synonym">ctc</name>
    <name evidence="9" type="ORF">EDD72_11839</name>
</gene>
<dbReference type="Gene3D" id="2.170.120.20">
    <property type="entry name" value="Ribosomal protein L25, beta domain"/>
    <property type="match status" value="1"/>
</dbReference>
<dbReference type="Gene3D" id="2.40.240.10">
    <property type="entry name" value="Ribosomal Protein L25, Chain P"/>
    <property type="match status" value="1"/>
</dbReference>
<evidence type="ECO:0000313" key="9">
    <source>
        <dbReference type="EMBL" id="TCS80164.1"/>
    </source>
</evidence>
<evidence type="ECO:0000259" key="7">
    <source>
        <dbReference type="Pfam" id="PF01386"/>
    </source>
</evidence>
<sequence length="213" mass="24039">MMEQGSFTVELRTKGTDSVLHHLRDEGFIPGILYGGQQENQSIQIDQKTFLRQMKEHGKSGIFSITLDKETIPVKINEIQRNPVDRNVIHIDLQRVDMDRPVEMLVPIHFFGHSIGERNGGVIQQQIREIEIRALPSSIPEYIQVNITDLDIGDSLLVKDLVLSDGIEVLHDRDSVILKVLPPVMDQEAHLEESKSEPEVVNARDSHGIDAAK</sequence>
<comment type="similarity">
    <text evidence="5">Belongs to the bacterial ribosomal protein bL25 family. CTC subfamily.</text>
</comment>
<comment type="caution">
    <text evidence="9">The sequence shown here is derived from an EMBL/GenBank/DDBJ whole genome shotgun (WGS) entry which is preliminary data.</text>
</comment>
<dbReference type="Pfam" id="PF14693">
    <property type="entry name" value="Ribosomal_TL5_C"/>
    <property type="match status" value="1"/>
</dbReference>
<keyword evidence="4 5" id="KW-0687">Ribonucleoprotein</keyword>
<comment type="subunit">
    <text evidence="5">Part of the 50S ribosomal subunit; part of the 5S rRNA/L5/L18/L25 subcomplex. Contacts the 5S rRNA. Binds to the 5S rRNA independently of L5 and L18.</text>
</comment>
<dbReference type="NCBIfam" id="TIGR00731">
    <property type="entry name" value="bL25_bact_ctc"/>
    <property type="match status" value="1"/>
</dbReference>
<dbReference type="InterPro" id="IPR037121">
    <property type="entry name" value="Ribosomal_bL25_C"/>
</dbReference>
<dbReference type="CDD" id="cd00495">
    <property type="entry name" value="Ribosomal_L25_TL5_CTC"/>
    <property type="match status" value="1"/>
</dbReference>
<feature type="domain" description="Large ribosomal subunit protein bL25 L25" evidence="7">
    <location>
        <begin position="9"/>
        <end position="93"/>
    </location>
</feature>
<dbReference type="PANTHER" id="PTHR33284:SF1">
    <property type="entry name" value="RIBOSOMAL PROTEIN L25_GLN-TRNA SYNTHETASE, ANTI-CODON-BINDING DOMAIN-CONTAINING PROTEIN"/>
    <property type="match status" value="1"/>
</dbReference>
<dbReference type="InterPro" id="IPR020930">
    <property type="entry name" value="Ribosomal_uL5_bac-type"/>
</dbReference>
<evidence type="ECO:0000256" key="5">
    <source>
        <dbReference type="HAMAP-Rule" id="MF_01334"/>
    </source>
</evidence>
<dbReference type="GO" id="GO:0008097">
    <property type="term" value="F:5S rRNA binding"/>
    <property type="evidence" value="ECO:0007669"/>
    <property type="project" value="InterPro"/>
</dbReference>
<evidence type="ECO:0000256" key="1">
    <source>
        <dbReference type="ARBA" id="ARBA00022730"/>
    </source>
</evidence>
<dbReference type="InterPro" id="IPR020057">
    <property type="entry name" value="Ribosomal_bL25_b-dom"/>
</dbReference>
<dbReference type="GO" id="GO:0006412">
    <property type="term" value="P:translation"/>
    <property type="evidence" value="ECO:0007669"/>
    <property type="project" value="UniProtKB-UniRule"/>
</dbReference>
<dbReference type="InterPro" id="IPR029751">
    <property type="entry name" value="Ribosomal_L25_dom"/>
</dbReference>
<keyword evidence="3 5" id="KW-0689">Ribosomal protein</keyword>
<evidence type="ECO:0000313" key="10">
    <source>
        <dbReference type="Proteomes" id="UP000295788"/>
    </source>
</evidence>
<dbReference type="GO" id="GO:0022625">
    <property type="term" value="C:cytosolic large ribosomal subunit"/>
    <property type="evidence" value="ECO:0007669"/>
    <property type="project" value="TreeGrafter"/>
</dbReference>
<dbReference type="AlphaFoldDB" id="A0A4R3KAN5"/>